<keyword evidence="4 5" id="KW-0472">Membrane</keyword>
<dbReference type="AlphaFoldDB" id="A0A2S5TBR4"/>
<protein>
    <submittedName>
        <fullName evidence="6">Amino acid permease</fullName>
    </submittedName>
</protein>
<feature type="transmembrane region" description="Helical" evidence="5">
    <location>
        <begin position="121"/>
        <end position="143"/>
    </location>
</feature>
<evidence type="ECO:0000313" key="7">
    <source>
        <dbReference type="Proteomes" id="UP000238220"/>
    </source>
</evidence>
<dbReference type="RefSeq" id="WP_104231755.1">
    <property type="nucleotide sequence ID" value="NZ_PSNW01000012.1"/>
</dbReference>
<dbReference type="Gene3D" id="1.20.1740.10">
    <property type="entry name" value="Amino acid/polyamine transporter I"/>
    <property type="match status" value="1"/>
</dbReference>
<keyword evidence="3 5" id="KW-1133">Transmembrane helix</keyword>
<evidence type="ECO:0000256" key="1">
    <source>
        <dbReference type="ARBA" id="ARBA00004141"/>
    </source>
</evidence>
<evidence type="ECO:0000256" key="3">
    <source>
        <dbReference type="ARBA" id="ARBA00022989"/>
    </source>
</evidence>
<sequence length="449" mass="47190">MSDRLIRGLGFVDAAAIVVGSMIGTGVFLKSAIMAQQVGSPPWVLLAWVLAGLLSLAGALSYAELGAMFPRAGGEYVYLREAYGDLTAFLNGWTRFWIAGPGTIAAYGVGAATFLEGALPLHFIGGKAGTGIAFVLFFTALNCLQVTVGGRVQSFVTGVKLLLMLGLIVGVLFFSPQADTAHLGQGSSAHAFTLSGLGLAMLAALWAYDGWNNLPMAAGEVKQPERNVPLSLILGVLLVMVVYCLINLGYFLALPLQEVLGANSSMNPGALPVATKAAMTFMGAAAVGVVSIAFVISALGAMNGSVLSNARVPYAMAQDGLFFRPLGRLSARTRVPVVSILVQAVIACVMAALGSFDQLTNYVVFSSWIFYALVCAAVIVMRRRRPDLARPYRVLGYPWVPLLFVAVSVLLIANTLWTMPADSAIGLALIAAGVPVFYAMRPSWKKAGG</sequence>
<feature type="transmembrane region" description="Helical" evidence="5">
    <location>
        <begin position="96"/>
        <end position="115"/>
    </location>
</feature>
<evidence type="ECO:0000256" key="2">
    <source>
        <dbReference type="ARBA" id="ARBA00022692"/>
    </source>
</evidence>
<dbReference type="PANTHER" id="PTHR11785">
    <property type="entry name" value="AMINO ACID TRANSPORTER"/>
    <property type="match status" value="1"/>
</dbReference>
<name>A0A2S5TBR4_9GAMM</name>
<dbReference type="PIRSF" id="PIRSF006060">
    <property type="entry name" value="AA_transporter"/>
    <property type="match status" value="1"/>
</dbReference>
<comment type="subcellular location">
    <subcellularLocation>
        <location evidence="1">Membrane</location>
        <topology evidence="1">Multi-pass membrane protein</topology>
    </subcellularLocation>
</comment>
<dbReference type="InterPro" id="IPR002293">
    <property type="entry name" value="AA/rel_permease1"/>
</dbReference>
<feature type="transmembrane region" description="Helical" evidence="5">
    <location>
        <begin position="394"/>
        <end position="417"/>
    </location>
</feature>
<feature type="transmembrane region" description="Helical" evidence="5">
    <location>
        <begin position="228"/>
        <end position="253"/>
    </location>
</feature>
<feature type="transmembrane region" description="Helical" evidence="5">
    <location>
        <begin position="45"/>
        <end position="63"/>
    </location>
</feature>
<dbReference type="Pfam" id="PF13520">
    <property type="entry name" value="AA_permease_2"/>
    <property type="match status" value="1"/>
</dbReference>
<dbReference type="EMBL" id="PSNW01000012">
    <property type="protein sequence ID" value="PPE72439.1"/>
    <property type="molecule type" value="Genomic_DNA"/>
</dbReference>
<feature type="transmembrane region" description="Helical" evidence="5">
    <location>
        <begin position="12"/>
        <end position="33"/>
    </location>
</feature>
<accession>A0A2S5TBR4</accession>
<dbReference type="PANTHER" id="PTHR11785:SF512">
    <property type="entry name" value="SOBREMESA, ISOFORM B"/>
    <property type="match status" value="1"/>
</dbReference>
<comment type="caution">
    <text evidence="6">The sequence shown here is derived from an EMBL/GenBank/DDBJ whole genome shotgun (WGS) entry which is preliminary data.</text>
</comment>
<feature type="transmembrane region" description="Helical" evidence="5">
    <location>
        <begin position="335"/>
        <end position="356"/>
    </location>
</feature>
<dbReference type="GO" id="GO:0015179">
    <property type="term" value="F:L-amino acid transmembrane transporter activity"/>
    <property type="evidence" value="ECO:0007669"/>
    <property type="project" value="TreeGrafter"/>
</dbReference>
<evidence type="ECO:0000256" key="5">
    <source>
        <dbReference type="SAM" id="Phobius"/>
    </source>
</evidence>
<feature type="transmembrane region" description="Helical" evidence="5">
    <location>
        <begin position="362"/>
        <end position="382"/>
    </location>
</feature>
<feature type="transmembrane region" description="Helical" evidence="5">
    <location>
        <begin position="423"/>
        <end position="440"/>
    </location>
</feature>
<dbReference type="InterPro" id="IPR050598">
    <property type="entry name" value="AminoAcid_Transporter"/>
</dbReference>
<evidence type="ECO:0000313" key="6">
    <source>
        <dbReference type="EMBL" id="PPE72439.1"/>
    </source>
</evidence>
<dbReference type="GO" id="GO:0016020">
    <property type="term" value="C:membrane"/>
    <property type="evidence" value="ECO:0007669"/>
    <property type="project" value="UniProtKB-SubCell"/>
</dbReference>
<gene>
    <name evidence="6" type="ORF">C3942_18010</name>
</gene>
<feature type="transmembrane region" description="Helical" evidence="5">
    <location>
        <begin position="155"/>
        <end position="175"/>
    </location>
</feature>
<keyword evidence="7" id="KW-1185">Reference proteome</keyword>
<feature type="transmembrane region" description="Helical" evidence="5">
    <location>
        <begin position="187"/>
        <end position="208"/>
    </location>
</feature>
<proteinExistence type="predicted"/>
<evidence type="ECO:0000256" key="4">
    <source>
        <dbReference type="ARBA" id="ARBA00023136"/>
    </source>
</evidence>
<organism evidence="6 7">
    <name type="scientific">Solimonas fluminis</name>
    <dbReference type="NCBI Taxonomy" id="2086571"/>
    <lineage>
        <taxon>Bacteria</taxon>
        <taxon>Pseudomonadati</taxon>
        <taxon>Pseudomonadota</taxon>
        <taxon>Gammaproteobacteria</taxon>
        <taxon>Nevskiales</taxon>
        <taxon>Nevskiaceae</taxon>
        <taxon>Solimonas</taxon>
    </lineage>
</organism>
<feature type="transmembrane region" description="Helical" evidence="5">
    <location>
        <begin position="273"/>
        <end position="301"/>
    </location>
</feature>
<dbReference type="Proteomes" id="UP000238220">
    <property type="component" value="Unassembled WGS sequence"/>
</dbReference>
<dbReference type="OrthoDB" id="9804700at2"/>
<reference evidence="6 7" key="1">
    <citation type="submission" date="2018-02" db="EMBL/GenBank/DDBJ databases">
        <title>Genome sequencing of Solimonas sp. HR-BB.</title>
        <authorList>
            <person name="Lee Y."/>
            <person name="Jeon C.O."/>
        </authorList>
    </citation>
    <scope>NUCLEOTIDE SEQUENCE [LARGE SCALE GENOMIC DNA]</scope>
    <source>
        <strain evidence="6 7">HR-BB</strain>
    </source>
</reference>
<keyword evidence="2 5" id="KW-0812">Transmembrane</keyword>